<keyword evidence="1" id="KW-0812">Transmembrane</keyword>
<sequence>MNRVFKYETPAWGAKLICSFYALVSGIFLLAYGSWADNSPWLLSYAFLILGLVFLLVALKPSNWKGWVYFTADDNGIHFPSSLSPSEEPTVLDVSWDNVGNIKHEKLYGGEYGISIELKISQLEIDDYFSNVAKAKKILGFNQMRGEYFVIAYANNSFQKLPDVVNQLIDIKCKNI</sequence>
<organism evidence="2 3">
    <name type="scientific">Photobacterium angustum</name>
    <dbReference type="NCBI Taxonomy" id="661"/>
    <lineage>
        <taxon>Bacteria</taxon>
        <taxon>Pseudomonadati</taxon>
        <taxon>Pseudomonadota</taxon>
        <taxon>Gammaproteobacteria</taxon>
        <taxon>Vibrionales</taxon>
        <taxon>Vibrionaceae</taxon>
        <taxon>Photobacterium</taxon>
    </lineage>
</organism>
<feature type="transmembrane region" description="Helical" evidence="1">
    <location>
        <begin position="41"/>
        <end position="59"/>
    </location>
</feature>
<name>A0A2S7VY36_PHOAN</name>
<proteinExistence type="predicted"/>
<protein>
    <submittedName>
        <fullName evidence="2">Uncharacterized protein</fullName>
    </submittedName>
</protein>
<dbReference type="OrthoDB" id="7064524at2"/>
<evidence type="ECO:0000313" key="2">
    <source>
        <dbReference type="EMBL" id="PQJ67022.1"/>
    </source>
</evidence>
<feature type="transmembrane region" description="Helical" evidence="1">
    <location>
        <begin position="12"/>
        <end position="35"/>
    </location>
</feature>
<reference evidence="2 3" key="1">
    <citation type="submission" date="2016-12" db="EMBL/GenBank/DDBJ databases">
        <title>Diversity of luminous bacteria.</title>
        <authorList>
            <person name="Yoshizawa S."/>
            <person name="Kogure K."/>
        </authorList>
    </citation>
    <scope>NUCLEOTIDE SEQUENCE [LARGE SCALE GENOMIC DNA]</scope>
    <source>
        <strain evidence="2 3">LC1-200</strain>
    </source>
</reference>
<dbReference type="RefSeq" id="WP_105060314.1">
    <property type="nucleotide sequence ID" value="NZ_MSCJ01000001.1"/>
</dbReference>
<keyword evidence="1" id="KW-1133">Transmembrane helix</keyword>
<keyword evidence="1" id="KW-0472">Membrane</keyword>
<dbReference type="EMBL" id="MSCJ01000001">
    <property type="protein sequence ID" value="PQJ67022.1"/>
    <property type="molecule type" value="Genomic_DNA"/>
</dbReference>
<gene>
    <name evidence="2" type="ORF">BTO08_06200</name>
</gene>
<evidence type="ECO:0000313" key="3">
    <source>
        <dbReference type="Proteomes" id="UP000238730"/>
    </source>
</evidence>
<comment type="caution">
    <text evidence="2">The sequence shown here is derived from an EMBL/GenBank/DDBJ whole genome shotgun (WGS) entry which is preliminary data.</text>
</comment>
<dbReference type="AlphaFoldDB" id="A0A2S7VY36"/>
<dbReference type="Proteomes" id="UP000238730">
    <property type="component" value="Unassembled WGS sequence"/>
</dbReference>
<evidence type="ECO:0000256" key="1">
    <source>
        <dbReference type="SAM" id="Phobius"/>
    </source>
</evidence>
<accession>A0A2S7VY36</accession>